<proteinExistence type="predicted"/>
<name>A0A3M9MSI7_9BACT</name>
<dbReference type="InterPro" id="IPR011047">
    <property type="entry name" value="Quinoprotein_ADH-like_sf"/>
</dbReference>
<dbReference type="OrthoDB" id="867741at2"/>
<dbReference type="AlphaFoldDB" id="A0A3M9MSI7"/>
<accession>A0A3M9MSI7</accession>
<evidence type="ECO:0000313" key="1">
    <source>
        <dbReference type="EMBL" id="RNI28476.1"/>
    </source>
</evidence>
<protein>
    <submittedName>
        <fullName evidence="1">Uncharacterized protein</fullName>
    </submittedName>
</protein>
<keyword evidence="2" id="KW-1185">Reference proteome</keyword>
<dbReference type="PROSITE" id="PS51257">
    <property type="entry name" value="PROKAR_LIPOPROTEIN"/>
    <property type="match status" value="1"/>
</dbReference>
<dbReference type="InterPro" id="IPR015943">
    <property type="entry name" value="WD40/YVTN_repeat-like_dom_sf"/>
</dbReference>
<dbReference type="EMBL" id="RJJE01000017">
    <property type="protein sequence ID" value="RNI28476.1"/>
    <property type="molecule type" value="Genomic_DNA"/>
</dbReference>
<evidence type="ECO:0000313" key="2">
    <source>
        <dbReference type="Proteomes" id="UP000271010"/>
    </source>
</evidence>
<gene>
    <name evidence="1" type="ORF">EFA69_19845</name>
</gene>
<dbReference type="Gene3D" id="2.130.10.10">
    <property type="entry name" value="YVTN repeat-like/Quinoprotein amine dehydrogenase"/>
    <property type="match status" value="1"/>
</dbReference>
<dbReference type="Proteomes" id="UP000271010">
    <property type="component" value="Unassembled WGS sequence"/>
</dbReference>
<reference evidence="1 2" key="1">
    <citation type="submission" date="2018-11" db="EMBL/GenBank/DDBJ databases">
        <title>Rufibacter latericius sp. nov., isolated from water in Baiyang Lake.</title>
        <authorList>
            <person name="Yang Y."/>
        </authorList>
    </citation>
    <scope>NUCLEOTIDE SEQUENCE [LARGE SCALE GENOMIC DNA]</scope>
    <source>
        <strain evidence="1 2">MCC P1</strain>
    </source>
</reference>
<comment type="caution">
    <text evidence="1">The sequence shown here is derived from an EMBL/GenBank/DDBJ whole genome shotgun (WGS) entry which is preliminary data.</text>
</comment>
<organism evidence="1 2">
    <name type="scientific">Rufibacter immobilis</name>
    <dbReference type="NCBI Taxonomy" id="1348778"/>
    <lineage>
        <taxon>Bacteria</taxon>
        <taxon>Pseudomonadati</taxon>
        <taxon>Bacteroidota</taxon>
        <taxon>Cytophagia</taxon>
        <taxon>Cytophagales</taxon>
        <taxon>Hymenobacteraceae</taxon>
        <taxon>Rufibacter</taxon>
    </lineage>
</organism>
<dbReference type="SUPFAM" id="SSF50998">
    <property type="entry name" value="Quinoprotein alcohol dehydrogenase-like"/>
    <property type="match status" value="1"/>
</dbReference>
<sequence>MHKGVQHALLGFLAIAVLASCDKDENDPEPQPVQAVKEFEYVRLLTSDGTSTTITQIKPADGTTLAFQAKYPNASLYPTASGRFAALLFGSQNRVEFFDSGLEYHGDHVDEKGTPTFAAITGEGLKPSHFKSKGDESIIFNDGDGTLTVARESDFHVPGAKMRVVNAGLDPHHGAMVKFNNGTYGVTVVDKSSTLAGPHGVKIINASGNEVIASTLPTSRIHGNATDGTNAVFGAEGGALVVTQSGQQRLIPNPAGFGEVRLGTMLYAEGAKKFVGYSNLKGAYYIDLATNEMIPIFESTSIMQCKVDKAGRNLLLLLLDGTLKVYDLATGNLKKEGKIISPTAAAETLKPVLEATEKFAYIALPALGEVHQVSLADLTSVSKIKVSAQPTKLVILGFETSESH</sequence>